<protein>
    <submittedName>
        <fullName evidence="2">Uncharacterized protein</fullName>
    </submittedName>
</protein>
<gene>
    <name evidence="2" type="ORF">WJU16_22890</name>
</gene>
<proteinExistence type="predicted"/>
<sequence>MRFLMITCTLLFIGVTGSYSQNRKTVAYDFAKKELTGAIPFDQPFNIKCVNIPDDVKDLHVVIYDVNRINYSGKWNKKEPLTDEALQMNKKACTFFYQTDKQERHSDTLNIPVLVFLRPNASYLVEIAGNTYTELSDEENDAAVQAIMDDDGFIAANNQVIVTQLLTPAGSKSWSQNMAAIHTAAEAAAKKVNEKYTLSGDNYDEQFTRFLNATNALNQIRAELRHHKEGFYGEAYDLLNSSPGKKPKLVTDKEGEIDALQQKIDGLKETAKTDNSAALAQQIATAGTQMESLRKELALIQGSLTESKRQIAGKGVLDKDLSIGKISSSVEKKMKQTDWFNATKSDLDFTTEFKNDLNKEKIKGLSSTEIATIADDMAGKFQAKIDKPLDELLEARDELKKNIAVELGESLFSYKETGNTYPTSLEERFKMHVTLDLGYAYVGRVDRFNLYAGMNFYFRAIDTSLPLSNYRGKFTDVIGSRASLLLGVSLTSIKKDGIRRGIISEDMALISGVGFRLLSFFKVNGGAYFFYQYPTDPLANKSNYHVKAAPFVSFSLDFNIQSFLESFGNGHVANIFKP</sequence>
<feature type="coiled-coil region" evidence="1">
    <location>
        <begin position="250"/>
        <end position="310"/>
    </location>
</feature>
<accession>A0ABZ2YN48</accession>
<dbReference type="Proteomes" id="UP001485459">
    <property type="component" value="Chromosome"/>
</dbReference>
<evidence type="ECO:0000313" key="3">
    <source>
        <dbReference type="Proteomes" id="UP001485459"/>
    </source>
</evidence>
<dbReference type="EMBL" id="CP149822">
    <property type="protein sequence ID" value="WZN40812.1"/>
    <property type="molecule type" value="Genomic_DNA"/>
</dbReference>
<dbReference type="RefSeq" id="WP_341835677.1">
    <property type="nucleotide sequence ID" value="NZ_CP149822.1"/>
</dbReference>
<keyword evidence="3" id="KW-1185">Reference proteome</keyword>
<evidence type="ECO:0000313" key="2">
    <source>
        <dbReference type="EMBL" id="WZN40812.1"/>
    </source>
</evidence>
<keyword evidence="1" id="KW-0175">Coiled coil</keyword>
<organism evidence="2 3">
    <name type="scientific">Chitinophaga pollutisoli</name>
    <dbReference type="NCBI Taxonomy" id="3133966"/>
    <lineage>
        <taxon>Bacteria</taxon>
        <taxon>Pseudomonadati</taxon>
        <taxon>Bacteroidota</taxon>
        <taxon>Chitinophagia</taxon>
        <taxon>Chitinophagales</taxon>
        <taxon>Chitinophagaceae</taxon>
        <taxon>Chitinophaga</taxon>
    </lineage>
</organism>
<name>A0ABZ2YN48_9BACT</name>
<evidence type="ECO:0000256" key="1">
    <source>
        <dbReference type="SAM" id="Coils"/>
    </source>
</evidence>
<reference evidence="3" key="1">
    <citation type="submission" date="2024-03" db="EMBL/GenBank/DDBJ databases">
        <title>Chitinophaga horti sp. nov., isolated from garden soil.</title>
        <authorList>
            <person name="Lee D.S."/>
            <person name="Han D.M."/>
            <person name="Baek J.H."/>
            <person name="Choi D.G."/>
            <person name="Jeon J.H."/>
            <person name="Jeon C.O."/>
        </authorList>
    </citation>
    <scope>NUCLEOTIDE SEQUENCE [LARGE SCALE GENOMIC DNA]</scope>
    <source>
        <strain evidence="3">GPA1</strain>
    </source>
</reference>